<dbReference type="SUPFAM" id="SSF55347">
    <property type="entry name" value="Glyceraldehyde-3-phosphate dehydrogenase-like, C-terminal domain"/>
    <property type="match status" value="1"/>
</dbReference>
<dbReference type="Proteomes" id="UP000502508">
    <property type="component" value="Chromosome"/>
</dbReference>
<evidence type="ECO:0000259" key="3">
    <source>
        <dbReference type="Pfam" id="PF22725"/>
    </source>
</evidence>
<reference evidence="4 5" key="1">
    <citation type="submission" date="2020-03" db="EMBL/GenBank/DDBJ databases">
        <title>Whole genome shotgun sequence of Phytohabitans flavus NBRC 107702.</title>
        <authorList>
            <person name="Komaki H."/>
            <person name="Tamura T."/>
        </authorList>
    </citation>
    <scope>NUCLEOTIDE SEQUENCE [LARGE SCALE GENOMIC DNA]</scope>
    <source>
        <strain evidence="4 5">NBRC 107702</strain>
    </source>
</reference>
<dbReference type="GO" id="GO:0000166">
    <property type="term" value="F:nucleotide binding"/>
    <property type="evidence" value="ECO:0007669"/>
    <property type="project" value="InterPro"/>
</dbReference>
<dbReference type="SUPFAM" id="SSF51735">
    <property type="entry name" value="NAD(P)-binding Rossmann-fold domains"/>
    <property type="match status" value="1"/>
</dbReference>
<dbReference type="GO" id="GO:0016491">
    <property type="term" value="F:oxidoreductase activity"/>
    <property type="evidence" value="ECO:0007669"/>
    <property type="project" value="UniProtKB-KW"/>
</dbReference>
<keyword evidence="1" id="KW-0560">Oxidoreductase</keyword>
<accession>A0A6F8Y402</accession>
<reference evidence="4 5" key="2">
    <citation type="submission" date="2020-03" db="EMBL/GenBank/DDBJ databases">
        <authorList>
            <person name="Ichikawa N."/>
            <person name="Kimura A."/>
            <person name="Kitahashi Y."/>
            <person name="Uohara A."/>
        </authorList>
    </citation>
    <scope>NUCLEOTIDE SEQUENCE [LARGE SCALE GENOMIC DNA]</scope>
    <source>
        <strain evidence="4 5">NBRC 107702</strain>
    </source>
</reference>
<dbReference type="RefSeq" id="WP_173040885.1">
    <property type="nucleotide sequence ID" value="NZ_AP022870.1"/>
</dbReference>
<dbReference type="InterPro" id="IPR050463">
    <property type="entry name" value="Gfo/Idh/MocA_oxidrdct_glycsds"/>
</dbReference>
<dbReference type="Pfam" id="PF01408">
    <property type="entry name" value="GFO_IDH_MocA"/>
    <property type="match status" value="1"/>
</dbReference>
<keyword evidence="5" id="KW-1185">Reference proteome</keyword>
<feature type="domain" description="Gfo/Idh/MocA-like oxidoreductase N-terminal" evidence="2">
    <location>
        <begin position="4"/>
        <end position="122"/>
    </location>
</feature>
<dbReference type="PANTHER" id="PTHR43818:SF11">
    <property type="entry name" value="BCDNA.GH03377"/>
    <property type="match status" value="1"/>
</dbReference>
<evidence type="ECO:0000256" key="1">
    <source>
        <dbReference type="ARBA" id="ARBA00023002"/>
    </source>
</evidence>
<name>A0A6F8Y402_9ACTN</name>
<dbReference type="Pfam" id="PF22725">
    <property type="entry name" value="GFO_IDH_MocA_C3"/>
    <property type="match status" value="1"/>
</dbReference>
<feature type="domain" description="GFO/IDH/MocA-like oxidoreductase" evidence="3">
    <location>
        <begin position="132"/>
        <end position="250"/>
    </location>
</feature>
<evidence type="ECO:0000313" key="4">
    <source>
        <dbReference type="EMBL" id="BCB80842.1"/>
    </source>
</evidence>
<dbReference type="InterPro" id="IPR055170">
    <property type="entry name" value="GFO_IDH_MocA-like_dom"/>
</dbReference>
<gene>
    <name evidence="4" type="ORF">Pflav_072520</name>
</gene>
<dbReference type="PANTHER" id="PTHR43818">
    <property type="entry name" value="BCDNA.GH03377"/>
    <property type="match status" value="1"/>
</dbReference>
<dbReference type="Gene3D" id="3.30.360.10">
    <property type="entry name" value="Dihydrodipicolinate Reductase, domain 2"/>
    <property type="match status" value="1"/>
</dbReference>
<dbReference type="KEGG" id="pfla:Pflav_072520"/>
<dbReference type="Gene3D" id="3.40.50.720">
    <property type="entry name" value="NAD(P)-binding Rossmann-like Domain"/>
    <property type="match status" value="1"/>
</dbReference>
<dbReference type="AlphaFoldDB" id="A0A6F8Y402"/>
<dbReference type="InterPro" id="IPR036291">
    <property type="entry name" value="NAD(P)-bd_dom_sf"/>
</dbReference>
<organism evidence="4 5">
    <name type="scientific">Phytohabitans flavus</name>
    <dbReference type="NCBI Taxonomy" id="1076124"/>
    <lineage>
        <taxon>Bacteria</taxon>
        <taxon>Bacillati</taxon>
        <taxon>Actinomycetota</taxon>
        <taxon>Actinomycetes</taxon>
        <taxon>Micromonosporales</taxon>
        <taxon>Micromonosporaceae</taxon>
    </lineage>
</organism>
<dbReference type="InterPro" id="IPR000683">
    <property type="entry name" value="Gfo/Idh/MocA-like_OxRdtase_N"/>
</dbReference>
<proteinExistence type="predicted"/>
<dbReference type="EMBL" id="AP022870">
    <property type="protein sequence ID" value="BCB80842.1"/>
    <property type="molecule type" value="Genomic_DNA"/>
</dbReference>
<sequence length="329" mass="35052">MSAVNVALVGAGRIARVHANAYRHVSRGGLVACIDPNEEAAAALARDFDLKVAPDFDALLSDDSVHALLIASPNALHADQTVAALAAGKHVFCQKPIALTLADADRVVAAAGKTDRVLQHGFMLRFTPPLSQLRDRVAGGELGEMIASRAAVFGWEPTNDWFYDPAQGGGVILDTLVHFADLVLWLFGPAQSVHTEGGAYVLEGAKRHNSPDNATVTVRHASGVVTSMYVTWTAGHGNFTFEVYGSGGSAAVDLVQAQAMRTFDRGGAGWGYPDLVWDYGYRGEQQYFVDRVAGRETGERAATAAQARDALALVLAAQRALDERRAVEL</sequence>
<protein>
    <submittedName>
        <fullName evidence="4">Oxidoreductase</fullName>
    </submittedName>
</protein>
<evidence type="ECO:0000313" key="5">
    <source>
        <dbReference type="Proteomes" id="UP000502508"/>
    </source>
</evidence>
<evidence type="ECO:0000259" key="2">
    <source>
        <dbReference type="Pfam" id="PF01408"/>
    </source>
</evidence>